<protein>
    <recommendedName>
        <fullName evidence="3">LRAT domain-containing protein</fullName>
    </recommendedName>
</protein>
<dbReference type="AlphaFoldDB" id="A0A4P6KUH1"/>
<dbReference type="EMBL" id="CP035913">
    <property type="protein sequence ID" value="QBE62364.1"/>
    <property type="molecule type" value="Genomic_DNA"/>
</dbReference>
<evidence type="ECO:0008006" key="3">
    <source>
        <dbReference type="Google" id="ProtNLM"/>
    </source>
</evidence>
<reference evidence="1 2" key="1">
    <citation type="submission" date="2019-02" db="EMBL/GenBank/DDBJ databases">
        <title>Draft Genome Sequences of Six Type Strains of the Genus Massilia.</title>
        <authorList>
            <person name="Miess H."/>
            <person name="Frediansyhah A."/>
            <person name="Gross H."/>
        </authorList>
    </citation>
    <scope>NUCLEOTIDE SEQUENCE [LARGE SCALE GENOMIC DNA]</scope>
    <source>
        <strain evidence="1 2">DSM 17473</strain>
    </source>
</reference>
<dbReference type="RefSeq" id="WP_130185499.1">
    <property type="nucleotide sequence ID" value="NZ_CP035913.1"/>
</dbReference>
<dbReference type="OrthoDB" id="6888753at2"/>
<organism evidence="1 2">
    <name type="scientific">Pseudoduganella lutea</name>
    <dbReference type="NCBI Taxonomy" id="321985"/>
    <lineage>
        <taxon>Bacteria</taxon>
        <taxon>Pseudomonadati</taxon>
        <taxon>Pseudomonadota</taxon>
        <taxon>Betaproteobacteria</taxon>
        <taxon>Burkholderiales</taxon>
        <taxon>Oxalobacteraceae</taxon>
        <taxon>Telluria group</taxon>
        <taxon>Pseudoduganella</taxon>
    </lineage>
</organism>
<dbReference type="Proteomes" id="UP000290637">
    <property type="component" value="Chromosome"/>
</dbReference>
<evidence type="ECO:0000313" key="1">
    <source>
        <dbReference type="EMBL" id="QBE62364.1"/>
    </source>
</evidence>
<proteinExistence type="predicted"/>
<dbReference type="KEGG" id="plue:EWM63_04675"/>
<evidence type="ECO:0000313" key="2">
    <source>
        <dbReference type="Proteomes" id="UP000290637"/>
    </source>
</evidence>
<accession>A0A4P6KUH1</accession>
<gene>
    <name evidence="1" type="ORF">EWM63_04675</name>
</gene>
<name>A0A4P6KUH1_9BURK</name>
<keyword evidence="2" id="KW-1185">Reference proteome</keyword>
<sequence length="142" mass="15820">MTQPYNGAQMLVCPVETADFQHTCAVVVSGDGINACGHTLLHIGGHWSWYVHIAGFYKVPKFMNGDGYKRYLKENGKREIRRWPVKLPNPQGAHDKLHELIEKPWLWGIIANNCASFVEEVVQAGGNKAGVYLNCPVAEPFA</sequence>